<keyword evidence="2" id="KW-0863">Zinc-finger</keyword>
<protein>
    <recommendedName>
        <fullName evidence="9">Nuclear receptor domain-containing protein</fullName>
    </recommendedName>
</protein>
<accession>A0A016WY97</accession>
<keyword evidence="1" id="KW-0479">Metal-binding</keyword>
<keyword evidence="7" id="KW-0675">Receptor</keyword>
<dbReference type="Pfam" id="PF00105">
    <property type="entry name" value="zf-C4"/>
    <property type="match status" value="1"/>
</dbReference>
<dbReference type="SUPFAM" id="SSF57716">
    <property type="entry name" value="Glucocorticoid receptor-like (DNA-binding domain)"/>
    <property type="match status" value="1"/>
</dbReference>
<evidence type="ECO:0000256" key="1">
    <source>
        <dbReference type="ARBA" id="ARBA00022723"/>
    </source>
</evidence>
<dbReference type="PROSITE" id="PS51030">
    <property type="entry name" value="NUCLEAR_REC_DBD_2"/>
    <property type="match status" value="1"/>
</dbReference>
<dbReference type="EMBL" id="JARK01000067">
    <property type="protein sequence ID" value="EYC44247.1"/>
    <property type="molecule type" value="Genomic_DNA"/>
</dbReference>
<keyword evidence="5" id="KW-0238">DNA-binding</keyword>
<dbReference type="InterPro" id="IPR013088">
    <property type="entry name" value="Znf_NHR/GATA"/>
</dbReference>
<evidence type="ECO:0000256" key="5">
    <source>
        <dbReference type="ARBA" id="ARBA00023125"/>
    </source>
</evidence>
<organism evidence="10 11">
    <name type="scientific">Ancylostoma ceylanicum</name>
    <dbReference type="NCBI Taxonomy" id="53326"/>
    <lineage>
        <taxon>Eukaryota</taxon>
        <taxon>Metazoa</taxon>
        <taxon>Ecdysozoa</taxon>
        <taxon>Nematoda</taxon>
        <taxon>Chromadorea</taxon>
        <taxon>Rhabditida</taxon>
        <taxon>Rhabditina</taxon>
        <taxon>Rhabditomorpha</taxon>
        <taxon>Strongyloidea</taxon>
        <taxon>Ancylostomatidae</taxon>
        <taxon>Ancylostomatinae</taxon>
        <taxon>Ancylostoma</taxon>
    </lineage>
</organism>
<gene>
    <name evidence="10" type="primary">Acey_s0467.g1990</name>
    <name evidence="10" type="ORF">Y032_0467g1990</name>
</gene>
<keyword evidence="4" id="KW-0805">Transcription regulation</keyword>
<dbReference type="Proteomes" id="UP000024635">
    <property type="component" value="Unassembled WGS sequence"/>
</dbReference>
<dbReference type="GO" id="GO:0043565">
    <property type="term" value="F:sequence-specific DNA binding"/>
    <property type="evidence" value="ECO:0007669"/>
    <property type="project" value="InterPro"/>
</dbReference>
<dbReference type="SMART" id="SM00399">
    <property type="entry name" value="ZnF_C4"/>
    <property type="match status" value="1"/>
</dbReference>
<evidence type="ECO:0000256" key="7">
    <source>
        <dbReference type="ARBA" id="ARBA00023170"/>
    </source>
</evidence>
<sequence length="103" mass="12067">MLVQEFRTILVHDKSLTHLQILAFVKHEFFYQAPPEELFYPQPECMDWPTRSPSPCRQCTICGAPSNGYHFNAPSCSACAAFFRQIFSFRLWLIQLYNLKFSI</sequence>
<dbReference type="STRING" id="53326.A0A016WY97"/>
<dbReference type="OrthoDB" id="5851440at2759"/>
<dbReference type="GO" id="GO:0008270">
    <property type="term" value="F:zinc ion binding"/>
    <property type="evidence" value="ECO:0007669"/>
    <property type="project" value="UniProtKB-KW"/>
</dbReference>
<proteinExistence type="predicted"/>
<name>A0A016WY97_9BILA</name>
<evidence type="ECO:0000313" key="11">
    <source>
        <dbReference type="Proteomes" id="UP000024635"/>
    </source>
</evidence>
<evidence type="ECO:0000256" key="6">
    <source>
        <dbReference type="ARBA" id="ARBA00023163"/>
    </source>
</evidence>
<evidence type="ECO:0000256" key="2">
    <source>
        <dbReference type="ARBA" id="ARBA00022771"/>
    </source>
</evidence>
<dbReference type="GO" id="GO:0003700">
    <property type="term" value="F:DNA-binding transcription factor activity"/>
    <property type="evidence" value="ECO:0007669"/>
    <property type="project" value="InterPro"/>
</dbReference>
<dbReference type="AlphaFoldDB" id="A0A016WY97"/>
<comment type="caution">
    <text evidence="10">The sequence shown here is derived from an EMBL/GenBank/DDBJ whole genome shotgun (WGS) entry which is preliminary data.</text>
</comment>
<dbReference type="InterPro" id="IPR001628">
    <property type="entry name" value="Znf_hrmn_rcpt"/>
</dbReference>
<evidence type="ECO:0000256" key="4">
    <source>
        <dbReference type="ARBA" id="ARBA00023015"/>
    </source>
</evidence>
<reference evidence="11" key="1">
    <citation type="journal article" date="2015" name="Nat. Genet.">
        <title>The genome and transcriptome of the zoonotic hookworm Ancylostoma ceylanicum identify infection-specific gene families.</title>
        <authorList>
            <person name="Schwarz E.M."/>
            <person name="Hu Y."/>
            <person name="Antoshechkin I."/>
            <person name="Miller M.M."/>
            <person name="Sternberg P.W."/>
            <person name="Aroian R.V."/>
        </authorList>
    </citation>
    <scope>NUCLEOTIDE SEQUENCE</scope>
    <source>
        <strain evidence="11">HY135</strain>
    </source>
</reference>
<evidence type="ECO:0000256" key="8">
    <source>
        <dbReference type="ARBA" id="ARBA00023242"/>
    </source>
</evidence>
<evidence type="ECO:0000313" key="10">
    <source>
        <dbReference type="EMBL" id="EYC44247.1"/>
    </source>
</evidence>
<dbReference type="Gene3D" id="3.30.50.10">
    <property type="entry name" value="Erythroid Transcription Factor GATA-1, subunit A"/>
    <property type="match status" value="1"/>
</dbReference>
<keyword evidence="6" id="KW-0804">Transcription</keyword>
<evidence type="ECO:0000256" key="3">
    <source>
        <dbReference type="ARBA" id="ARBA00022833"/>
    </source>
</evidence>
<keyword evidence="3" id="KW-0862">Zinc</keyword>
<keyword evidence="11" id="KW-1185">Reference proteome</keyword>
<evidence type="ECO:0000259" key="9">
    <source>
        <dbReference type="PROSITE" id="PS51030"/>
    </source>
</evidence>
<feature type="domain" description="Nuclear receptor" evidence="9">
    <location>
        <begin position="56"/>
        <end position="103"/>
    </location>
</feature>
<keyword evidence="8" id="KW-0539">Nucleus</keyword>